<evidence type="ECO:0008006" key="3">
    <source>
        <dbReference type="Google" id="ProtNLM"/>
    </source>
</evidence>
<evidence type="ECO:0000313" key="2">
    <source>
        <dbReference type="Proteomes" id="UP000051886"/>
    </source>
</evidence>
<gene>
    <name evidence="1" type="ORF">IV66_GL001909</name>
</gene>
<reference evidence="1 2" key="1">
    <citation type="journal article" date="2015" name="Genome Announc.">
        <title>Expanding the biotechnology potential of lactobacilli through comparative genomics of 213 strains and associated genera.</title>
        <authorList>
            <person name="Sun Z."/>
            <person name="Harris H.M."/>
            <person name="McCann A."/>
            <person name="Guo C."/>
            <person name="Argimon S."/>
            <person name="Zhang W."/>
            <person name="Yang X."/>
            <person name="Jeffery I.B."/>
            <person name="Cooney J.C."/>
            <person name="Kagawa T.F."/>
            <person name="Liu W."/>
            <person name="Song Y."/>
            <person name="Salvetti E."/>
            <person name="Wrobel A."/>
            <person name="Rasinkangas P."/>
            <person name="Parkhill J."/>
            <person name="Rea M.C."/>
            <person name="O'Sullivan O."/>
            <person name="Ritari J."/>
            <person name="Douillard F.P."/>
            <person name="Paul Ross R."/>
            <person name="Yang R."/>
            <person name="Briner A.E."/>
            <person name="Felis G.E."/>
            <person name="de Vos W.M."/>
            <person name="Barrangou R."/>
            <person name="Klaenhammer T.R."/>
            <person name="Caufield P.W."/>
            <person name="Cui Y."/>
            <person name="Zhang H."/>
            <person name="O'Toole P.W."/>
        </authorList>
    </citation>
    <scope>NUCLEOTIDE SEQUENCE [LARGE SCALE GENOMIC DNA]</scope>
    <source>
        <strain evidence="1 2">NBRC 103219</strain>
    </source>
</reference>
<dbReference type="OrthoDB" id="2309386at2"/>
<comment type="caution">
    <text evidence="1">The sequence shown here is derived from an EMBL/GenBank/DDBJ whole genome shotgun (WGS) entry which is preliminary data.</text>
</comment>
<evidence type="ECO:0000313" key="1">
    <source>
        <dbReference type="EMBL" id="KRN98577.1"/>
    </source>
</evidence>
<dbReference type="STRING" id="449659.IV66_GL001909"/>
<name>A0A0R2LAU5_9LACO</name>
<dbReference type="Proteomes" id="UP000051886">
    <property type="component" value="Unassembled WGS sequence"/>
</dbReference>
<dbReference type="RefSeq" id="WP_017867719.1">
    <property type="nucleotide sequence ID" value="NZ_BJYB01000004.1"/>
</dbReference>
<dbReference type="PATRIC" id="fig|449659.4.peg.1958"/>
<dbReference type="AlphaFoldDB" id="A0A0R2LAU5"/>
<proteinExistence type="predicted"/>
<accession>A0A0R2LAU5</accession>
<protein>
    <recommendedName>
        <fullName evidence="3">FeoB-associated Cys-rich membrane protein</fullName>
    </recommendedName>
</protein>
<organism evidence="1 2">
    <name type="scientific">Ligilactobacillus pobuzihii</name>
    <dbReference type="NCBI Taxonomy" id="449659"/>
    <lineage>
        <taxon>Bacteria</taxon>
        <taxon>Bacillati</taxon>
        <taxon>Bacillota</taxon>
        <taxon>Bacilli</taxon>
        <taxon>Lactobacillales</taxon>
        <taxon>Lactobacillaceae</taxon>
        <taxon>Ligilactobacillus</taxon>
    </lineage>
</organism>
<sequence>MVATIILGVLIFGFFAYVVYQKFIKKNGSNCHSCVDIGCPLADTSKMKRKK</sequence>
<dbReference type="EMBL" id="JQCN01000045">
    <property type="protein sequence ID" value="KRN98577.1"/>
    <property type="molecule type" value="Genomic_DNA"/>
</dbReference>
<keyword evidence="2" id="KW-1185">Reference proteome</keyword>